<name>A0A7J9MR78_GOSSC</name>
<dbReference type="OrthoDB" id="991147at2759"/>
<protein>
    <recommendedName>
        <fullName evidence="3">MULE transposase domain-containing protein</fullName>
    </recommendedName>
</protein>
<proteinExistence type="predicted"/>
<comment type="caution">
    <text evidence="1">The sequence shown here is derived from an EMBL/GenBank/DDBJ whole genome shotgun (WGS) entry which is preliminary data.</text>
</comment>
<evidence type="ECO:0000313" key="2">
    <source>
        <dbReference type="Proteomes" id="UP000593576"/>
    </source>
</evidence>
<keyword evidence="2" id="KW-1185">Reference proteome</keyword>
<accession>A0A7J9MR78</accession>
<evidence type="ECO:0000313" key="1">
    <source>
        <dbReference type="EMBL" id="MBA0873246.1"/>
    </source>
</evidence>
<dbReference type="Proteomes" id="UP000593576">
    <property type="component" value="Unassembled WGS sequence"/>
</dbReference>
<gene>
    <name evidence="1" type="ORF">Goshw_030023</name>
</gene>
<evidence type="ECO:0008006" key="3">
    <source>
        <dbReference type="Google" id="ProtNLM"/>
    </source>
</evidence>
<dbReference type="EMBL" id="JABFAF010000012">
    <property type="protein sequence ID" value="MBA0873246.1"/>
    <property type="molecule type" value="Genomic_DNA"/>
</dbReference>
<organism evidence="1 2">
    <name type="scientific">Gossypium schwendimanii</name>
    <name type="common">Cotton</name>
    <dbReference type="NCBI Taxonomy" id="34291"/>
    <lineage>
        <taxon>Eukaryota</taxon>
        <taxon>Viridiplantae</taxon>
        <taxon>Streptophyta</taxon>
        <taxon>Embryophyta</taxon>
        <taxon>Tracheophyta</taxon>
        <taxon>Spermatophyta</taxon>
        <taxon>Magnoliopsida</taxon>
        <taxon>eudicotyledons</taxon>
        <taxon>Gunneridae</taxon>
        <taxon>Pentapetalae</taxon>
        <taxon>rosids</taxon>
        <taxon>malvids</taxon>
        <taxon>Malvales</taxon>
        <taxon>Malvaceae</taxon>
        <taxon>Malvoideae</taxon>
        <taxon>Gossypium</taxon>
    </lineage>
</organism>
<dbReference type="AlphaFoldDB" id="A0A7J9MR78"/>
<reference evidence="1 2" key="1">
    <citation type="journal article" date="2019" name="Genome Biol. Evol.">
        <title>Insights into the evolution of the New World diploid cottons (Gossypium, subgenus Houzingenia) based on genome sequencing.</title>
        <authorList>
            <person name="Grover C.E."/>
            <person name="Arick M.A. 2nd"/>
            <person name="Thrash A."/>
            <person name="Conover J.L."/>
            <person name="Sanders W.S."/>
            <person name="Peterson D.G."/>
            <person name="Frelichowski J.E."/>
            <person name="Scheffler J.A."/>
            <person name="Scheffler B.E."/>
            <person name="Wendel J.F."/>
        </authorList>
    </citation>
    <scope>NUCLEOTIDE SEQUENCE [LARGE SCALE GENOMIC DNA]</scope>
    <source>
        <strain evidence="1">1</strain>
        <tissue evidence="1">Leaf</tissue>
    </source>
</reference>
<sequence length="85" mass="9763">MLFPNAKTRHCVRHLHANFKASTPRDFEDVMVELKNTNEHASDWLKGKNLAHCSLRSKFHNHLCYLLVGDIGSKREAHSDHDGNN</sequence>